<feature type="repeat" description="WD" evidence="4">
    <location>
        <begin position="127"/>
        <end position="157"/>
    </location>
</feature>
<dbReference type="Pfam" id="PF00400">
    <property type="entry name" value="WD40"/>
    <property type="match status" value="4"/>
</dbReference>
<evidence type="ECO:0000313" key="6">
    <source>
        <dbReference type="Proteomes" id="UP000195402"/>
    </source>
</evidence>
<dbReference type="AlphaFoldDB" id="A0A200QD76"/>
<evidence type="ECO:0000256" key="2">
    <source>
        <dbReference type="ARBA" id="ARBA00022574"/>
    </source>
</evidence>
<keyword evidence="6" id="KW-1185">Reference proteome</keyword>
<dbReference type="GO" id="GO:0010992">
    <property type="term" value="P:ubiquitin recycling"/>
    <property type="evidence" value="ECO:0007669"/>
    <property type="project" value="TreeGrafter"/>
</dbReference>
<dbReference type="SMART" id="SM00320">
    <property type="entry name" value="WD40"/>
    <property type="match status" value="4"/>
</dbReference>
<comment type="caution">
    <text evidence="5">The sequence shown here is derived from an EMBL/GenBank/DDBJ whole genome shotgun (WGS) entry which is preliminary data.</text>
</comment>
<feature type="repeat" description="WD" evidence="4">
    <location>
        <begin position="41"/>
        <end position="87"/>
    </location>
</feature>
<protein>
    <submittedName>
        <fullName evidence="5">WD40 repeat</fullName>
    </submittedName>
</protein>
<name>A0A200QD76_MACCD</name>
<dbReference type="STRING" id="56857.A0A200QD76"/>
<dbReference type="InterPro" id="IPR015943">
    <property type="entry name" value="WD40/YVTN_repeat-like_dom_sf"/>
</dbReference>
<dbReference type="PANTHER" id="PTHR19849">
    <property type="entry name" value="PHOSPHOLIPASE A-2-ACTIVATING PROTEIN"/>
    <property type="match status" value="1"/>
</dbReference>
<evidence type="ECO:0000256" key="3">
    <source>
        <dbReference type="ARBA" id="ARBA00022737"/>
    </source>
</evidence>
<dbReference type="EMBL" id="MVGT01002328">
    <property type="protein sequence ID" value="OVA08337.1"/>
    <property type="molecule type" value="Genomic_DNA"/>
</dbReference>
<dbReference type="PROSITE" id="PS50082">
    <property type="entry name" value="WD_REPEATS_2"/>
    <property type="match status" value="2"/>
</dbReference>
<dbReference type="Proteomes" id="UP000195402">
    <property type="component" value="Unassembled WGS sequence"/>
</dbReference>
<keyword evidence="1" id="KW-0963">Cytoplasm</keyword>
<dbReference type="GO" id="GO:0005737">
    <property type="term" value="C:cytoplasm"/>
    <property type="evidence" value="ECO:0007669"/>
    <property type="project" value="TreeGrafter"/>
</dbReference>
<dbReference type="InterPro" id="IPR036322">
    <property type="entry name" value="WD40_repeat_dom_sf"/>
</dbReference>
<organism evidence="5 6">
    <name type="scientific">Macleaya cordata</name>
    <name type="common">Five-seeded plume-poppy</name>
    <name type="synonym">Bocconia cordata</name>
    <dbReference type="NCBI Taxonomy" id="56857"/>
    <lineage>
        <taxon>Eukaryota</taxon>
        <taxon>Viridiplantae</taxon>
        <taxon>Streptophyta</taxon>
        <taxon>Embryophyta</taxon>
        <taxon>Tracheophyta</taxon>
        <taxon>Spermatophyta</taxon>
        <taxon>Magnoliopsida</taxon>
        <taxon>Ranunculales</taxon>
        <taxon>Papaveraceae</taxon>
        <taxon>Papaveroideae</taxon>
        <taxon>Macleaya</taxon>
    </lineage>
</organism>
<dbReference type="PANTHER" id="PTHR19849:SF0">
    <property type="entry name" value="PHOSPHOLIPASE A-2-ACTIVATING PROTEIN"/>
    <property type="match status" value="1"/>
</dbReference>
<evidence type="ECO:0000256" key="1">
    <source>
        <dbReference type="ARBA" id="ARBA00022490"/>
    </source>
</evidence>
<dbReference type="InterPro" id="IPR001680">
    <property type="entry name" value="WD40_rpt"/>
</dbReference>
<dbReference type="InParanoid" id="A0A200QD76"/>
<gene>
    <name evidence="5" type="ORF">BVC80_209g61</name>
</gene>
<evidence type="ECO:0000256" key="4">
    <source>
        <dbReference type="PROSITE-ProRule" id="PRU00221"/>
    </source>
</evidence>
<dbReference type="SUPFAM" id="SSF50978">
    <property type="entry name" value="WD40 repeat-like"/>
    <property type="match status" value="1"/>
</dbReference>
<dbReference type="Gene3D" id="2.130.10.10">
    <property type="entry name" value="YVTN repeat-like/Quinoprotein amine dehydrogenase"/>
    <property type="match status" value="1"/>
</dbReference>
<dbReference type="InterPro" id="IPR019775">
    <property type="entry name" value="WD40_repeat_CS"/>
</dbReference>
<sequence length="207" mass="22224">MVRGICVCGDAGIATSSRDRTVRFCSLDPAQKNKCTSSKIMLGHNSFVGPLAWISPDESFPEGRIVSGGMDTLVLLWDLKTGETMQTMKGHQLQVTGLAIDDNADIISASVDCTLRRWRNGQPIESWEAHKAAIQAVIKLPSGELITGSSDSTLKLWRGRTCLHTFVAHTDTVRGLAVMPGFGVLSASHDGCGIPDILTATMALRSN</sequence>
<dbReference type="PROSITE" id="PS00678">
    <property type="entry name" value="WD_REPEATS_1"/>
    <property type="match status" value="1"/>
</dbReference>
<dbReference type="OMA" id="ATIVIWD"/>
<keyword evidence="2 4" id="KW-0853">WD repeat</keyword>
<dbReference type="GO" id="GO:0043130">
    <property type="term" value="F:ubiquitin binding"/>
    <property type="evidence" value="ECO:0007669"/>
    <property type="project" value="TreeGrafter"/>
</dbReference>
<keyword evidence="3" id="KW-0677">Repeat</keyword>
<dbReference type="OrthoDB" id="1674687at2759"/>
<proteinExistence type="predicted"/>
<evidence type="ECO:0000313" key="5">
    <source>
        <dbReference type="EMBL" id="OVA08337.1"/>
    </source>
</evidence>
<accession>A0A200QD76</accession>
<reference evidence="5 6" key="1">
    <citation type="journal article" date="2017" name="Mol. Plant">
        <title>The Genome of Medicinal Plant Macleaya cordata Provides New Insights into Benzylisoquinoline Alkaloids Metabolism.</title>
        <authorList>
            <person name="Liu X."/>
            <person name="Liu Y."/>
            <person name="Huang P."/>
            <person name="Ma Y."/>
            <person name="Qing Z."/>
            <person name="Tang Q."/>
            <person name="Cao H."/>
            <person name="Cheng P."/>
            <person name="Zheng Y."/>
            <person name="Yuan Z."/>
            <person name="Zhou Y."/>
            <person name="Liu J."/>
            <person name="Tang Z."/>
            <person name="Zhuo Y."/>
            <person name="Zhang Y."/>
            <person name="Yu L."/>
            <person name="Huang J."/>
            <person name="Yang P."/>
            <person name="Peng Q."/>
            <person name="Zhang J."/>
            <person name="Jiang W."/>
            <person name="Zhang Z."/>
            <person name="Lin K."/>
            <person name="Ro D.K."/>
            <person name="Chen X."/>
            <person name="Xiong X."/>
            <person name="Shang Y."/>
            <person name="Huang S."/>
            <person name="Zeng J."/>
        </authorList>
    </citation>
    <scope>NUCLEOTIDE SEQUENCE [LARGE SCALE GENOMIC DNA]</scope>
    <source>
        <strain evidence="6">cv. BLH2017</strain>
        <tissue evidence="5">Root</tissue>
    </source>
</reference>
<dbReference type="GO" id="GO:0005634">
    <property type="term" value="C:nucleus"/>
    <property type="evidence" value="ECO:0007669"/>
    <property type="project" value="TreeGrafter"/>
</dbReference>
<dbReference type="GO" id="GO:0043161">
    <property type="term" value="P:proteasome-mediated ubiquitin-dependent protein catabolic process"/>
    <property type="evidence" value="ECO:0007669"/>
    <property type="project" value="TreeGrafter"/>
</dbReference>